<dbReference type="RefSeq" id="WP_350343163.1">
    <property type="nucleotide sequence ID" value="NZ_CP158367.1"/>
</dbReference>
<gene>
    <name evidence="3" type="ORF">PRVXT_002446</name>
</gene>
<evidence type="ECO:0000256" key="2">
    <source>
        <dbReference type="SAM" id="Phobius"/>
    </source>
</evidence>
<dbReference type="EMBL" id="CP158367">
    <property type="protein sequence ID" value="XBX74411.1"/>
    <property type="molecule type" value="Genomic_DNA"/>
</dbReference>
<reference evidence="3" key="1">
    <citation type="journal article" date="2013" name="Extremophiles">
        <title>Proteinivorax tanatarense gen. nov., sp. nov., an anaerobic, haloalkaliphilic, proteolytic bacterium isolated from a decaying algal bloom, and proposal of Proteinivoraceae fam. nov.</title>
        <authorList>
            <person name="Kevbrin V."/>
            <person name="Boltyanskaya Y."/>
            <person name="Zhilina T."/>
            <person name="Kolganova T."/>
            <person name="Lavrentjeva E."/>
            <person name="Kuznetsov B."/>
        </authorList>
    </citation>
    <scope>NUCLEOTIDE SEQUENCE</scope>
    <source>
        <strain evidence="3">Z-910T</strain>
    </source>
</reference>
<name>A0AAU7VKP6_9FIRM</name>
<keyword evidence="2" id="KW-1133">Transmembrane helix</keyword>
<reference evidence="3" key="2">
    <citation type="submission" date="2024-06" db="EMBL/GenBank/DDBJ databases">
        <authorList>
            <person name="Petrova K.O."/>
            <person name="Toshchakov S.V."/>
            <person name="Boltjanskaja Y.V."/>
            <person name="Kevbrin V."/>
        </authorList>
    </citation>
    <scope>NUCLEOTIDE SEQUENCE</scope>
    <source>
        <strain evidence="3">Z-910T</strain>
    </source>
</reference>
<protein>
    <recommendedName>
        <fullName evidence="4">DUF4342 domain-containing protein</fullName>
    </recommendedName>
</protein>
<feature type="region of interest" description="Disordered" evidence="1">
    <location>
        <begin position="1"/>
        <end position="24"/>
    </location>
</feature>
<organism evidence="3">
    <name type="scientific">Proteinivorax tanatarense</name>
    <dbReference type="NCBI Taxonomy" id="1260629"/>
    <lineage>
        <taxon>Bacteria</taxon>
        <taxon>Bacillati</taxon>
        <taxon>Bacillota</taxon>
        <taxon>Clostridia</taxon>
        <taxon>Eubacteriales</taxon>
        <taxon>Proteinivoracaceae</taxon>
        <taxon>Proteinivorax</taxon>
    </lineage>
</organism>
<dbReference type="AlphaFoldDB" id="A0AAU7VKP6"/>
<evidence type="ECO:0008006" key="4">
    <source>
        <dbReference type="Google" id="ProtNLM"/>
    </source>
</evidence>
<keyword evidence="2" id="KW-0812">Transmembrane</keyword>
<evidence type="ECO:0000256" key="1">
    <source>
        <dbReference type="SAM" id="MobiDB-lite"/>
    </source>
</evidence>
<feature type="transmembrane region" description="Helical" evidence="2">
    <location>
        <begin position="60"/>
        <end position="82"/>
    </location>
</feature>
<sequence length="87" mass="9744">MDKDEKNKLEQRKGIEEQGEDKWKKRADRMGEIGEKLQNAGDKMNNCGCLMTVVITIPVILFLFLGPLGLLIALLIIVAYIAGNKKI</sequence>
<accession>A0AAU7VKP6</accession>
<evidence type="ECO:0000313" key="3">
    <source>
        <dbReference type="EMBL" id="XBX74411.1"/>
    </source>
</evidence>
<proteinExistence type="predicted"/>
<keyword evidence="2" id="KW-0472">Membrane</keyword>